<gene>
    <name evidence="7" type="primary">cobF</name>
    <name evidence="7" type="ORF">AMC81_PC00384</name>
</gene>
<dbReference type="NCBIfam" id="TIGR02434">
    <property type="entry name" value="CobF"/>
    <property type="match status" value="1"/>
</dbReference>
<evidence type="ECO:0000256" key="3">
    <source>
        <dbReference type="ARBA" id="ARBA00022603"/>
    </source>
</evidence>
<keyword evidence="7" id="KW-0614">Plasmid</keyword>
<evidence type="ECO:0000256" key="1">
    <source>
        <dbReference type="ARBA" id="ARBA00004953"/>
    </source>
</evidence>
<evidence type="ECO:0000313" key="7">
    <source>
        <dbReference type="EMBL" id="ANL87855.1"/>
    </source>
</evidence>
<evidence type="ECO:0000259" key="6">
    <source>
        <dbReference type="Pfam" id="PF00590"/>
    </source>
</evidence>
<reference evidence="7 8" key="1">
    <citation type="submission" date="2015-11" db="EMBL/GenBank/DDBJ databases">
        <title>The limits of bacterial species coexistence and the symbiotic plasmid transference in sympatric Rhizobium populations.</title>
        <authorList>
            <person name="Perez-Carrascal O.M."/>
            <person name="VanInsberghe D."/>
            <person name="Juarez S."/>
            <person name="Polz M.F."/>
            <person name="Vinuesa P."/>
            <person name="Gonzalez V."/>
        </authorList>
    </citation>
    <scope>NUCLEOTIDE SEQUENCE [LARGE SCALE GENOMIC DNA]</scope>
    <source>
        <strain evidence="7 8">N771</strain>
        <plasmid evidence="7 8">pRphaN771c</plasmid>
    </source>
</reference>
<accession>A0ABN4QQR1</accession>
<keyword evidence="5" id="KW-0949">S-adenosyl-L-methionine</keyword>
<dbReference type="CDD" id="cd11643">
    <property type="entry name" value="Precorrin-6A-synthase"/>
    <property type="match status" value="1"/>
</dbReference>
<dbReference type="PIRSF" id="PIRSF036525">
    <property type="entry name" value="CobF"/>
    <property type="match status" value="1"/>
</dbReference>
<dbReference type="Gene3D" id="3.30.950.10">
    <property type="entry name" value="Methyltransferase, Cobalt-precorrin-4 Transmethylase, Domain 2"/>
    <property type="match status" value="1"/>
</dbReference>
<keyword evidence="3 7" id="KW-0489">Methyltransferase</keyword>
<dbReference type="InterPro" id="IPR000878">
    <property type="entry name" value="4pyrrol_Mease"/>
</dbReference>
<comment type="pathway">
    <text evidence="1">Cofactor biosynthesis; adenosylcobalamin biosynthesis.</text>
</comment>
<dbReference type="EMBL" id="CP013571">
    <property type="protein sequence ID" value="ANL87855.1"/>
    <property type="molecule type" value="Genomic_DNA"/>
</dbReference>
<dbReference type="PANTHER" id="PTHR43467:SF1">
    <property type="entry name" value="PRECORRIN-6A SYNTHASE [DEACETYLATING]"/>
    <property type="match status" value="1"/>
</dbReference>
<dbReference type="InterPro" id="IPR014776">
    <property type="entry name" value="4pyrrole_Mease_sub2"/>
</dbReference>
<keyword evidence="2" id="KW-0169">Cobalamin biosynthesis</keyword>
<dbReference type="SUPFAM" id="SSF53790">
    <property type="entry name" value="Tetrapyrrole methylase"/>
    <property type="match status" value="1"/>
</dbReference>
<dbReference type="GO" id="GO:0032259">
    <property type="term" value="P:methylation"/>
    <property type="evidence" value="ECO:0007669"/>
    <property type="project" value="UniProtKB-KW"/>
</dbReference>
<dbReference type="Gene3D" id="3.40.1010.10">
    <property type="entry name" value="Cobalt-precorrin-4 Transmethylase, Domain 1"/>
    <property type="match status" value="1"/>
</dbReference>
<keyword evidence="8" id="KW-1185">Reference proteome</keyword>
<dbReference type="InterPro" id="IPR012797">
    <property type="entry name" value="CobF"/>
</dbReference>
<dbReference type="PANTHER" id="PTHR43467">
    <property type="entry name" value="COBALT-PRECORRIN-2 C(20)-METHYLTRANSFERASE"/>
    <property type="match status" value="1"/>
</dbReference>
<evidence type="ECO:0000256" key="5">
    <source>
        <dbReference type="ARBA" id="ARBA00022691"/>
    </source>
</evidence>
<dbReference type="InterPro" id="IPR035996">
    <property type="entry name" value="4pyrrol_Methylase_sf"/>
</dbReference>
<dbReference type="Pfam" id="PF00590">
    <property type="entry name" value="TP_methylase"/>
    <property type="match status" value="1"/>
</dbReference>
<protein>
    <submittedName>
        <fullName evidence="7">Precorrin-6A synthase (Deacetylating)</fullName>
        <ecNumber evidence="7">2.1.1.152</ecNumber>
    </submittedName>
</protein>
<feature type="domain" description="Tetrapyrrole methylase" evidence="6">
    <location>
        <begin position="35"/>
        <end position="253"/>
    </location>
</feature>
<geneLocation type="plasmid" evidence="7 8">
    <name>pRphaN771c</name>
</geneLocation>
<name>A0ABN4QQR1_9HYPH</name>
<proteinExistence type="predicted"/>
<evidence type="ECO:0000256" key="4">
    <source>
        <dbReference type="ARBA" id="ARBA00022679"/>
    </source>
</evidence>
<dbReference type="Proteomes" id="UP000078551">
    <property type="component" value="Plasmid pRphaN771c"/>
</dbReference>
<keyword evidence="4 7" id="KW-0808">Transferase</keyword>
<dbReference type="EC" id="2.1.1.152" evidence="7"/>
<dbReference type="InterPro" id="IPR014777">
    <property type="entry name" value="4pyrrole_Mease_sub1"/>
</dbReference>
<dbReference type="GO" id="GO:0043819">
    <property type="term" value="F:precorrin-6A synthase (deacetylating) activity"/>
    <property type="evidence" value="ECO:0007669"/>
    <property type="project" value="UniProtKB-EC"/>
</dbReference>
<evidence type="ECO:0000256" key="2">
    <source>
        <dbReference type="ARBA" id="ARBA00022573"/>
    </source>
</evidence>
<organism evidence="7 8">
    <name type="scientific">Rhizobium phaseoli</name>
    <dbReference type="NCBI Taxonomy" id="396"/>
    <lineage>
        <taxon>Bacteria</taxon>
        <taxon>Pseudomonadati</taxon>
        <taxon>Pseudomonadota</taxon>
        <taxon>Alphaproteobacteria</taxon>
        <taxon>Hyphomicrobiales</taxon>
        <taxon>Rhizobiaceae</taxon>
        <taxon>Rhizobium/Agrobacterium group</taxon>
        <taxon>Rhizobium</taxon>
    </lineage>
</organism>
<sequence length="285" mass="31661">MDPVGRGQLAALPLRRPGFFGKTARNHGSIGVKHIHIIGIGTGNPEHVTIQAINAMNAADVIFLPLKGAVKEELAEVRREICQRYIARPGVRILEFEVPQRQTAERSYGQSVDAWHGEIAHIYEELISGLPEDGSGAFLVWGDPSLYDSTIRIIERVRQQAGLEFDYQVVPGITSIQALAASHNIPINLVGKPIEITTGRRLAREGLQAPTTVVMLDGEQAFARIDDPDAEIFWGAYLGTENEIVRSGRLGDVATDILTLRREARQRHGWIMDIYLLRKGRDFEE</sequence>
<evidence type="ECO:0000313" key="8">
    <source>
        <dbReference type="Proteomes" id="UP000078551"/>
    </source>
</evidence>